<keyword evidence="3" id="KW-0808">Transferase</keyword>
<dbReference type="PANTHER" id="PTHR42912">
    <property type="entry name" value="METHYLTRANSFERASE"/>
    <property type="match status" value="1"/>
</dbReference>
<reference evidence="3 4" key="1">
    <citation type="journal article" date="2017" name="ISME J.">
        <title>Energy and carbon metabolisms in a deep terrestrial subsurface fluid microbial community.</title>
        <authorList>
            <person name="Momper L."/>
            <person name="Jungbluth S.P."/>
            <person name="Lee M.D."/>
            <person name="Amend J.P."/>
        </authorList>
    </citation>
    <scope>NUCLEOTIDE SEQUENCE [LARGE SCALE GENOMIC DNA]</scope>
    <source>
        <strain evidence="3">SURF_17</strain>
    </source>
</reference>
<evidence type="ECO:0000313" key="3">
    <source>
        <dbReference type="EMBL" id="RJP68684.1"/>
    </source>
</evidence>
<dbReference type="InterPro" id="IPR029063">
    <property type="entry name" value="SAM-dependent_MTases_sf"/>
</dbReference>
<dbReference type="GO" id="GO:0008168">
    <property type="term" value="F:methyltransferase activity"/>
    <property type="evidence" value="ECO:0007669"/>
    <property type="project" value="UniProtKB-KW"/>
</dbReference>
<accession>A0A419EVY4</accession>
<dbReference type="Proteomes" id="UP000285961">
    <property type="component" value="Unassembled WGS sequence"/>
</dbReference>
<dbReference type="SUPFAM" id="SSF53335">
    <property type="entry name" value="S-adenosyl-L-methionine-dependent methyltransferases"/>
    <property type="match status" value="1"/>
</dbReference>
<gene>
    <name evidence="3" type="ORF">C4532_11960</name>
</gene>
<proteinExistence type="predicted"/>
<dbReference type="AlphaFoldDB" id="A0A419EVY4"/>
<evidence type="ECO:0000313" key="4">
    <source>
        <dbReference type="Proteomes" id="UP000285961"/>
    </source>
</evidence>
<evidence type="ECO:0000259" key="2">
    <source>
        <dbReference type="Pfam" id="PF13847"/>
    </source>
</evidence>
<dbReference type="GO" id="GO:0032259">
    <property type="term" value="P:methylation"/>
    <property type="evidence" value="ECO:0007669"/>
    <property type="project" value="UniProtKB-KW"/>
</dbReference>
<dbReference type="EMBL" id="QZKI01000089">
    <property type="protein sequence ID" value="RJP68684.1"/>
    <property type="molecule type" value="Genomic_DNA"/>
</dbReference>
<feature type="domain" description="Methyltransferase" evidence="2">
    <location>
        <begin position="61"/>
        <end position="181"/>
    </location>
</feature>
<dbReference type="PANTHER" id="PTHR42912:SF93">
    <property type="entry name" value="N6-ADENOSINE-METHYLTRANSFERASE TMT1A"/>
    <property type="match status" value="1"/>
</dbReference>
<dbReference type="Pfam" id="PF13847">
    <property type="entry name" value="Methyltransf_31"/>
    <property type="match status" value="1"/>
</dbReference>
<dbReference type="InterPro" id="IPR050508">
    <property type="entry name" value="Methyltransf_Superfamily"/>
</dbReference>
<protein>
    <submittedName>
        <fullName evidence="3">Methyltransferase domain-containing protein</fullName>
    </submittedName>
</protein>
<sequence>MKPLFEEKDRFMSNVLTHAWNYYARIYDGFQPVVIRLLGAFGELTYEEFEEHFVELAGVKPGQSVLDVACGTGASHETLSRAVEPKGSVVAVDISDEMLRRARQKAKRLKLANIRYRRAEADKLSQYFKESSFDVVLCCNGLPVFLNPERSLTEMARLVRSGGRLAVSTLNREKCDSHPMLRWKVRYPPGRFFYAHEYREMVAEKGFDSIQFHEEGLMLIIIADKKRKTDRNGEPAPERTARKRKRASRTRTV</sequence>
<keyword evidence="3" id="KW-0489">Methyltransferase</keyword>
<name>A0A419EVY4_9BACT</name>
<comment type="caution">
    <text evidence="3">The sequence shown here is derived from an EMBL/GenBank/DDBJ whole genome shotgun (WGS) entry which is preliminary data.</text>
</comment>
<feature type="compositionally biased region" description="Basic residues" evidence="1">
    <location>
        <begin position="241"/>
        <end position="253"/>
    </location>
</feature>
<dbReference type="Gene3D" id="3.40.50.150">
    <property type="entry name" value="Vaccinia Virus protein VP39"/>
    <property type="match status" value="1"/>
</dbReference>
<evidence type="ECO:0000256" key="1">
    <source>
        <dbReference type="SAM" id="MobiDB-lite"/>
    </source>
</evidence>
<organism evidence="3 4">
    <name type="scientific">Candidatus Abyssobacteria bacterium SURF_17</name>
    <dbReference type="NCBI Taxonomy" id="2093361"/>
    <lineage>
        <taxon>Bacteria</taxon>
        <taxon>Pseudomonadati</taxon>
        <taxon>Candidatus Hydrogenedentota</taxon>
        <taxon>Candidatus Abyssobacteria</taxon>
    </lineage>
</organism>
<dbReference type="InterPro" id="IPR025714">
    <property type="entry name" value="Methyltranfer_dom"/>
</dbReference>
<feature type="region of interest" description="Disordered" evidence="1">
    <location>
        <begin position="228"/>
        <end position="253"/>
    </location>
</feature>
<dbReference type="CDD" id="cd02440">
    <property type="entry name" value="AdoMet_MTases"/>
    <property type="match status" value="1"/>
</dbReference>
<feature type="compositionally biased region" description="Basic and acidic residues" evidence="1">
    <location>
        <begin position="230"/>
        <end position="240"/>
    </location>
</feature>